<dbReference type="InterPro" id="IPR013321">
    <property type="entry name" value="Arc_rbn_hlx_hlx"/>
</dbReference>
<feature type="domain" description="Ribbon-helix-helix protein CopG" evidence="1">
    <location>
        <begin position="11"/>
        <end position="51"/>
    </location>
</feature>
<dbReference type="RefSeq" id="WP_011763307.1">
    <property type="nucleotide sequence ID" value="NC_008701.1"/>
</dbReference>
<dbReference type="CDD" id="cd22231">
    <property type="entry name" value="RHH_NikR_HicB-like"/>
    <property type="match status" value="1"/>
</dbReference>
<reference evidence="2" key="1">
    <citation type="submission" date="2006-12" db="EMBL/GenBank/DDBJ databases">
        <title>Complete sequence of Pyrobaculum islandicum DSM 4184.</title>
        <authorList>
            <person name="Copeland A."/>
            <person name="Lucas S."/>
            <person name="Lapidus A."/>
            <person name="Barry K."/>
            <person name="Detter J.C."/>
            <person name="Glavina del Rio T."/>
            <person name="Dalin E."/>
            <person name="Tice H."/>
            <person name="Pitluck S."/>
            <person name="Meincke L."/>
            <person name="Brettin T."/>
            <person name="Bruce D."/>
            <person name="Han C."/>
            <person name="Tapia R."/>
            <person name="Gilna P."/>
            <person name="Schmutz J."/>
            <person name="Larimer F."/>
            <person name="Land M."/>
            <person name="Hauser L."/>
            <person name="Kyrpides N."/>
            <person name="Mikhailova N."/>
            <person name="Cozen A.E."/>
            <person name="Fitz-Gibbon S.T."/>
            <person name="House C.H."/>
            <person name="Saltikov C."/>
            <person name="Lowe T."/>
            <person name="Richardson P."/>
        </authorList>
    </citation>
    <scope>NUCLEOTIDE SEQUENCE [LARGE SCALE GENOMIC DNA]</scope>
    <source>
        <strain evidence="2">DSM 4184</strain>
    </source>
</reference>
<dbReference type="GO" id="GO:0006355">
    <property type="term" value="P:regulation of DNA-templated transcription"/>
    <property type="evidence" value="ECO:0007669"/>
    <property type="project" value="InterPro"/>
</dbReference>
<dbReference type="KEGG" id="pis:Pisl_1578"/>
<dbReference type="GeneID" id="4616716"/>
<organism evidence="2 3">
    <name type="scientific">Pyrobaculum islandicum (strain DSM 4184 / JCM 9189 / GEO3)</name>
    <dbReference type="NCBI Taxonomy" id="384616"/>
    <lineage>
        <taxon>Archaea</taxon>
        <taxon>Thermoproteota</taxon>
        <taxon>Thermoprotei</taxon>
        <taxon>Thermoproteales</taxon>
        <taxon>Thermoproteaceae</taxon>
        <taxon>Pyrobaculum</taxon>
    </lineage>
</organism>
<proteinExistence type="predicted"/>
<accession>A1RUV0</accession>
<dbReference type="Gene3D" id="1.10.1220.10">
    <property type="entry name" value="Met repressor-like"/>
    <property type="match status" value="1"/>
</dbReference>
<dbReference type="Proteomes" id="UP000002595">
    <property type="component" value="Chromosome"/>
</dbReference>
<dbReference type="Pfam" id="PF01402">
    <property type="entry name" value="RHH_1"/>
    <property type="match status" value="1"/>
</dbReference>
<evidence type="ECO:0000313" key="3">
    <source>
        <dbReference type="Proteomes" id="UP000002595"/>
    </source>
</evidence>
<evidence type="ECO:0000313" key="2">
    <source>
        <dbReference type="EMBL" id="ABL88732.1"/>
    </source>
</evidence>
<sequence length="71" mass="8428">MGRRKSKVPLVRITVRLPTELLMRVDRLVERGVFKNRSHLVKQALEELIKEPKYQEVLNEKEDSFPTLRGR</sequence>
<keyword evidence="3" id="KW-1185">Reference proteome</keyword>
<dbReference type="InterPro" id="IPR010985">
    <property type="entry name" value="Ribbon_hlx_hlx"/>
</dbReference>
<dbReference type="EMBL" id="CP000504">
    <property type="protein sequence ID" value="ABL88732.1"/>
    <property type="molecule type" value="Genomic_DNA"/>
</dbReference>
<gene>
    <name evidence="2" type="ordered locus">Pisl_1578</name>
</gene>
<dbReference type="SUPFAM" id="SSF47598">
    <property type="entry name" value="Ribbon-helix-helix"/>
    <property type="match status" value="1"/>
</dbReference>
<dbReference type="eggNOG" id="arCOG01012">
    <property type="taxonomic scope" value="Archaea"/>
</dbReference>
<dbReference type="OrthoDB" id="25654at2157"/>
<name>A1RUV0_PYRIL</name>
<dbReference type="HOGENOM" id="CLU_2550403_0_0_2"/>
<dbReference type="AlphaFoldDB" id="A1RUV0"/>
<evidence type="ECO:0000259" key="1">
    <source>
        <dbReference type="Pfam" id="PF01402"/>
    </source>
</evidence>
<dbReference type="InterPro" id="IPR002145">
    <property type="entry name" value="CopG"/>
</dbReference>
<dbReference type="PANTHER" id="PTHR36215">
    <property type="entry name" value="BLL4998 PROTEIN"/>
    <property type="match status" value="1"/>
</dbReference>
<dbReference type="STRING" id="384616.Pisl_1578"/>
<protein>
    <submittedName>
        <fullName evidence="2">Transcriptional regulator, CopG family</fullName>
    </submittedName>
</protein>
<dbReference type="PANTHER" id="PTHR36215:SF1">
    <property type="entry name" value="BLL4998 PROTEIN"/>
    <property type="match status" value="1"/>
</dbReference>